<feature type="region of interest" description="Disordered" evidence="1">
    <location>
        <begin position="1"/>
        <end position="33"/>
    </location>
</feature>
<dbReference type="EMBL" id="JAMKOV010000001">
    <property type="protein sequence ID" value="KAI8043982.1"/>
    <property type="molecule type" value="Genomic_DNA"/>
</dbReference>
<reference evidence="2" key="1">
    <citation type="journal article" date="2023" name="Genome Biol. Evol.">
        <title>Long-read-based Genome Assembly of Drosophila gunungcola Reveals Fewer Chemosensory Genes in Flower-breeding Species.</title>
        <authorList>
            <person name="Negi A."/>
            <person name="Liao B.Y."/>
            <person name="Yeh S.D."/>
        </authorList>
    </citation>
    <scope>NUCLEOTIDE SEQUENCE</scope>
    <source>
        <strain evidence="2">Sukarami</strain>
    </source>
</reference>
<accession>A0A9Q0BTC2</accession>
<protein>
    <submittedName>
        <fullName evidence="2">Uncharacterized protein</fullName>
    </submittedName>
</protein>
<evidence type="ECO:0000313" key="3">
    <source>
        <dbReference type="Proteomes" id="UP001059596"/>
    </source>
</evidence>
<feature type="compositionally biased region" description="Low complexity" evidence="1">
    <location>
        <begin position="19"/>
        <end position="29"/>
    </location>
</feature>
<dbReference type="Proteomes" id="UP001059596">
    <property type="component" value="Chromosome 3R"/>
</dbReference>
<sequence>MVPQESQSSTNRIPGTGTGTDAGASTGPGIFTARSTEHHHSFLQDLPPADIYFMQLVTGYAPQPLGSWPISGARK</sequence>
<keyword evidence="3" id="KW-1185">Reference proteome</keyword>
<comment type="caution">
    <text evidence="2">The sequence shown here is derived from an EMBL/GenBank/DDBJ whole genome shotgun (WGS) entry which is preliminary data.</text>
</comment>
<organism evidence="2 3">
    <name type="scientific">Drosophila gunungcola</name>
    <name type="common">fruit fly</name>
    <dbReference type="NCBI Taxonomy" id="103775"/>
    <lineage>
        <taxon>Eukaryota</taxon>
        <taxon>Metazoa</taxon>
        <taxon>Ecdysozoa</taxon>
        <taxon>Arthropoda</taxon>
        <taxon>Hexapoda</taxon>
        <taxon>Insecta</taxon>
        <taxon>Pterygota</taxon>
        <taxon>Neoptera</taxon>
        <taxon>Endopterygota</taxon>
        <taxon>Diptera</taxon>
        <taxon>Brachycera</taxon>
        <taxon>Muscomorpha</taxon>
        <taxon>Ephydroidea</taxon>
        <taxon>Drosophilidae</taxon>
        <taxon>Drosophila</taxon>
        <taxon>Sophophora</taxon>
    </lineage>
</organism>
<name>A0A9Q0BTC2_9MUSC</name>
<evidence type="ECO:0000313" key="2">
    <source>
        <dbReference type="EMBL" id="KAI8043982.1"/>
    </source>
</evidence>
<gene>
    <name evidence="2" type="ORF">M5D96_000130</name>
</gene>
<evidence type="ECO:0000256" key="1">
    <source>
        <dbReference type="SAM" id="MobiDB-lite"/>
    </source>
</evidence>
<feature type="compositionally biased region" description="Polar residues" evidence="1">
    <location>
        <begin position="1"/>
        <end position="13"/>
    </location>
</feature>
<proteinExistence type="predicted"/>
<dbReference type="AlphaFoldDB" id="A0A9Q0BTC2"/>